<dbReference type="InterPro" id="IPR036324">
    <property type="entry name" value="Mn/Fe_SOD_N_sf"/>
</dbReference>
<dbReference type="eggNOG" id="KOG0876">
    <property type="taxonomic scope" value="Eukaryota"/>
</dbReference>
<dbReference type="Proteomes" id="UP000032180">
    <property type="component" value="Chromosome 6"/>
</dbReference>
<comment type="catalytic activity">
    <reaction evidence="10">
        <text>2 superoxide + 2 H(+) = H2O2 + O2</text>
        <dbReference type="Rhea" id="RHEA:20696"/>
        <dbReference type="ChEBI" id="CHEBI:15378"/>
        <dbReference type="ChEBI" id="CHEBI:15379"/>
        <dbReference type="ChEBI" id="CHEBI:16240"/>
        <dbReference type="ChEBI" id="CHEBI:18421"/>
        <dbReference type="EC" id="1.15.1.1"/>
    </reaction>
</comment>
<keyword evidence="6" id="KW-0934">Plastid</keyword>
<feature type="domain" description="Manganese/iron superoxide dismutase N-terminal" evidence="11">
    <location>
        <begin position="124"/>
        <end position="205"/>
    </location>
</feature>
<dbReference type="InterPro" id="IPR019831">
    <property type="entry name" value="Mn/Fe_SOD_N"/>
</dbReference>
<dbReference type="SUPFAM" id="SSF54719">
    <property type="entry name" value="Fe,Mn superoxide dismutase (SOD), C-terminal domain"/>
    <property type="match status" value="1"/>
</dbReference>
<evidence type="ECO:0000256" key="10">
    <source>
        <dbReference type="ARBA" id="ARBA00049204"/>
    </source>
</evidence>
<dbReference type="FunFam" id="1.10.287.990:FF:000002">
    <property type="entry name" value="Superoxide dismutase"/>
    <property type="match status" value="1"/>
</dbReference>
<evidence type="ECO:0000259" key="12">
    <source>
        <dbReference type="Pfam" id="PF02777"/>
    </source>
</evidence>
<dbReference type="EC" id="1.15.1.1" evidence="4"/>
<reference evidence="13" key="3">
    <citation type="submission" date="2015-04" db="UniProtKB">
        <authorList>
            <consortium name="EnsemblPlants"/>
        </authorList>
    </citation>
    <scope>IDENTIFICATION</scope>
</reference>
<comment type="cofactor">
    <cofactor evidence="1">
        <name>Fe cation</name>
        <dbReference type="ChEBI" id="CHEBI:24875"/>
    </cofactor>
</comment>
<dbReference type="Gene3D" id="1.10.287.990">
    <property type="entry name" value="Fe,Mn superoxide dismutase (SOD) domain"/>
    <property type="match status" value="1"/>
</dbReference>
<keyword evidence="7" id="KW-0479">Metal-binding</keyword>
<evidence type="ECO:0000256" key="9">
    <source>
        <dbReference type="ARBA" id="ARBA00023004"/>
    </source>
</evidence>
<dbReference type="STRING" id="77586.A0A0D9WL42"/>
<keyword evidence="9" id="KW-0408">Iron</keyword>
<dbReference type="Pfam" id="PF02777">
    <property type="entry name" value="Sod_Fe_C"/>
    <property type="match status" value="1"/>
</dbReference>
<keyword evidence="8" id="KW-0560">Oxidoreductase</keyword>
<reference evidence="13 14" key="1">
    <citation type="submission" date="2012-08" db="EMBL/GenBank/DDBJ databases">
        <title>Oryza genome evolution.</title>
        <authorList>
            <person name="Wing R.A."/>
        </authorList>
    </citation>
    <scope>NUCLEOTIDE SEQUENCE</scope>
</reference>
<comment type="similarity">
    <text evidence="3">Belongs to the iron/manganese superoxide dismutase family.</text>
</comment>
<evidence type="ECO:0000256" key="2">
    <source>
        <dbReference type="ARBA" id="ARBA00004229"/>
    </source>
</evidence>
<organism evidence="13 14">
    <name type="scientific">Leersia perrieri</name>
    <dbReference type="NCBI Taxonomy" id="77586"/>
    <lineage>
        <taxon>Eukaryota</taxon>
        <taxon>Viridiplantae</taxon>
        <taxon>Streptophyta</taxon>
        <taxon>Embryophyta</taxon>
        <taxon>Tracheophyta</taxon>
        <taxon>Spermatophyta</taxon>
        <taxon>Magnoliopsida</taxon>
        <taxon>Liliopsida</taxon>
        <taxon>Poales</taxon>
        <taxon>Poaceae</taxon>
        <taxon>BOP clade</taxon>
        <taxon>Oryzoideae</taxon>
        <taxon>Oryzeae</taxon>
        <taxon>Oryzinae</taxon>
        <taxon>Leersia</taxon>
    </lineage>
</organism>
<dbReference type="PANTHER" id="PTHR42769">
    <property type="entry name" value="SUPEROXIDE DISMUTASE"/>
    <property type="match status" value="1"/>
</dbReference>
<evidence type="ECO:0000256" key="3">
    <source>
        <dbReference type="ARBA" id="ARBA00008714"/>
    </source>
</evidence>
<dbReference type="PRINTS" id="PR01703">
    <property type="entry name" value="MNSODISMTASE"/>
</dbReference>
<keyword evidence="5" id="KW-0150">Chloroplast</keyword>
<protein>
    <recommendedName>
        <fullName evidence="4">superoxide dismutase</fullName>
        <ecNumber evidence="4">1.15.1.1</ecNumber>
    </recommendedName>
</protein>
<sequence length="351" mass="39126">MAFAALVGAGAGLAPGLLSPSCYRAASGFILRAGGGDPRRHGLRGFVTALRRGGCRGESTRRRHLHLFQCANEANVATEDEIVNDDIDDEAFSDAEMDEGAEDNGDESSSPEDVASVSWIEQQPLPYPSDALEPYISKETVEQHWGVHQHIHVERLNGMIGGSEWEGMSLGQMMMSSFNEGREAPHPPFFHAAQIWNHDFYWQSMQPGGGGMPPERLLKFIKRDFGSYDGMIQQFMDAALTQFGSGWVWLCYKKSKLPHVNSRSPIPSDNFGRLVISKTPNAINPLVWGHSPLLAIDVWEDRRADYVSTFLEKLVSWETVESRLKKAVQRAIERDGYVSTKHIKKQILARA</sequence>
<dbReference type="Pfam" id="PF00081">
    <property type="entry name" value="Sod_Fe_N"/>
    <property type="match status" value="1"/>
</dbReference>
<dbReference type="GO" id="GO:0046872">
    <property type="term" value="F:metal ion binding"/>
    <property type="evidence" value="ECO:0007669"/>
    <property type="project" value="UniProtKB-KW"/>
</dbReference>
<dbReference type="GO" id="GO:0004784">
    <property type="term" value="F:superoxide dismutase activity"/>
    <property type="evidence" value="ECO:0007669"/>
    <property type="project" value="UniProtKB-EC"/>
</dbReference>
<dbReference type="EnsemblPlants" id="LPERR06G00940.1">
    <property type="protein sequence ID" value="LPERR06G00940.1"/>
    <property type="gene ID" value="LPERR06G00940"/>
</dbReference>
<evidence type="ECO:0000256" key="8">
    <source>
        <dbReference type="ARBA" id="ARBA00023002"/>
    </source>
</evidence>
<accession>A0A0D9WL42</accession>
<reference evidence="14" key="2">
    <citation type="submission" date="2013-12" db="EMBL/GenBank/DDBJ databases">
        <authorList>
            <person name="Yu Y."/>
            <person name="Lee S."/>
            <person name="de Baynast K."/>
            <person name="Wissotski M."/>
            <person name="Liu L."/>
            <person name="Talag J."/>
            <person name="Goicoechea J."/>
            <person name="Angelova A."/>
            <person name="Jetty R."/>
            <person name="Kudrna D."/>
            <person name="Golser W."/>
            <person name="Rivera L."/>
            <person name="Zhang J."/>
            <person name="Wing R."/>
        </authorList>
    </citation>
    <scope>NUCLEOTIDE SEQUENCE</scope>
</reference>
<dbReference type="PANTHER" id="PTHR42769:SF3">
    <property type="entry name" value="SUPEROXIDE DISMUTASE [FE] 2, CHLOROPLASTIC"/>
    <property type="match status" value="1"/>
</dbReference>
<evidence type="ECO:0000313" key="14">
    <source>
        <dbReference type="Proteomes" id="UP000032180"/>
    </source>
</evidence>
<dbReference type="GO" id="GO:0009416">
    <property type="term" value="P:response to light stimulus"/>
    <property type="evidence" value="ECO:0007669"/>
    <property type="project" value="UniProtKB-ARBA"/>
</dbReference>
<evidence type="ECO:0000256" key="5">
    <source>
        <dbReference type="ARBA" id="ARBA00022528"/>
    </source>
</evidence>
<proteinExistence type="inferred from homology"/>
<dbReference type="HOGENOM" id="CLU_790772_0_0_1"/>
<dbReference type="AlphaFoldDB" id="A0A0D9WL42"/>
<name>A0A0D9WL42_9ORYZ</name>
<dbReference type="InterPro" id="IPR001189">
    <property type="entry name" value="Mn/Fe_SOD"/>
</dbReference>
<evidence type="ECO:0000259" key="11">
    <source>
        <dbReference type="Pfam" id="PF00081"/>
    </source>
</evidence>
<dbReference type="SUPFAM" id="SSF46609">
    <property type="entry name" value="Fe,Mn superoxide dismutase (SOD), N-terminal domain"/>
    <property type="match status" value="1"/>
</dbReference>
<keyword evidence="14" id="KW-1185">Reference proteome</keyword>
<evidence type="ECO:0000256" key="4">
    <source>
        <dbReference type="ARBA" id="ARBA00012682"/>
    </source>
</evidence>
<dbReference type="Gramene" id="LPERR06G00940.1">
    <property type="protein sequence ID" value="LPERR06G00940.1"/>
    <property type="gene ID" value="LPERR06G00940"/>
</dbReference>
<evidence type="ECO:0000256" key="1">
    <source>
        <dbReference type="ARBA" id="ARBA00001962"/>
    </source>
</evidence>
<dbReference type="InterPro" id="IPR019832">
    <property type="entry name" value="Mn/Fe_SOD_C"/>
</dbReference>
<dbReference type="Gene3D" id="3.55.40.20">
    <property type="entry name" value="Iron/manganese superoxide dismutase, C-terminal domain"/>
    <property type="match status" value="1"/>
</dbReference>
<evidence type="ECO:0000256" key="6">
    <source>
        <dbReference type="ARBA" id="ARBA00022640"/>
    </source>
</evidence>
<evidence type="ECO:0000256" key="7">
    <source>
        <dbReference type="ARBA" id="ARBA00022723"/>
    </source>
</evidence>
<evidence type="ECO:0000313" key="13">
    <source>
        <dbReference type="EnsemblPlants" id="LPERR06G00940.1"/>
    </source>
</evidence>
<comment type="subcellular location">
    <subcellularLocation>
        <location evidence="2">Plastid</location>
        <location evidence="2">Chloroplast</location>
    </subcellularLocation>
</comment>
<feature type="domain" description="Manganese/iron superoxide dismutase C-terminal" evidence="12">
    <location>
        <begin position="215"/>
        <end position="323"/>
    </location>
</feature>
<dbReference type="InterPro" id="IPR036314">
    <property type="entry name" value="SOD_C_sf"/>
</dbReference>
<dbReference type="GO" id="GO:0042644">
    <property type="term" value="C:chloroplast nucleoid"/>
    <property type="evidence" value="ECO:0007669"/>
    <property type="project" value="TreeGrafter"/>
</dbReference>
<dbReference type="FunFam" id="3.55.40.20:FF:000005">
    <property type="entry name" value="Superoxide dismutase"/>
    <property type="match status" value="1"/>
</dbReference>